<evidence type="ECO:0000259" key="1">
    <source>
        <dbReference type="Pfam" id="PF01507"/>
    </source>
</evidence>
<accession>A0A2I1DIY8</accession>
<evidence type="ECO:0000313" key="2">
    <source>
        <dbReference type="EMBL" id="PKY09838.1"/>
    </source>
</evidence>
<gene>
    <name evidence="2" type="ORF">B1757_12880</name>
</gene>
<dbReference type="InterPro" id="IPR002500">
    <property type="entry name" value="PAPS_reduct_dom"/>
</dbReference>
<dbReference type="Pfam" id="PF01507">
    <property type="entry name" value="PAPS_reduct"/>
    <property type="match status" value="1"/>
</dbReference>
<reference evidence="2 3" key="1">
    <citation type="submission" date="2017-03" db="EMBL/GenBank/DDBJ databases">
        <title>Draft genime sequence of the acidophilic sulfur-oxidizing bacterium Acidithiobacillus sp. SH, isolated from seawater.</title>
        <authorList>
            <person name="Sharmin S."/>
            <person name="Tokuhisa M."/>
            <person name="Kanao T."/>
            <person name="Kamimura K."/>
        </authorList>
    </citation>
    <scope>NUCLEOTIDE SEQUENCE [LARGE SCALE GENOMIC DNA]</scope>
    <source>
        <strain evidence="2 3">SH</strain>
    </source>
</reference>
<dbReference type="GO" id="GO:0003824">
    <property type="term" value="F:catalytic activity"/>
    <property type="evidence" value="ECO:0007669"/>
    <property type="project" value="InterPro"/>
</dbReference>
<evidence type="ECO:0000313" key="3">
    <source>
        <dbReference type="Proteomes" id="UP000234329"/>
    </source>
</evidence>
<dbReference type="PANTHER" id="PTHR43196">
    <property type="entry name" value="SULFATE ADENYLYLTRANSFERASE SUBUNIT 2"/>
    <property type="match status" value="1"/>
</dbReference>
<keyword evidence="3" id="KW-1185">Reference proteome</keyword>
<dbReference type="InParanoid" id="A0A2I1DIY8"/>
<dbReference type="AlphaFoldDB" id="A0A2I1DIY8"/>
<dbReference type="OrthoDB" id="9794018at2"/>
<feature type="domain" description="Phosphoadenosine phosphosulphate reductase" evidence="1">
    <location>
        <begin position="37"/>
        <end position="238"/>
    </location>
</feature>
<comment type="caution">
    <text evidence="2">The sequence shown here is derived from an EMBL/GenBank/DDBJ whole genome shotgun (WGS) entry which is preliminary data.</text>
</comment>
<sequence>MSTVLSFFPKNQITKTNPLVAVTPEITHLIKHDAVVAVGVSGGKDSQACAIAVAQHLDRVGHKGPRLLIHADLGRVEWKDSLPTCERLAENLGWELMVVRRKAGDMMDRWLGRWSNNVGRYEQLECVKMILPWSTPSMRFCTSELKVAVITSALKKRFPNQPIINAAGIRREESANRRKMPIASIQPKLERKGLAGMNWNPIIEWRLEEVIGQIQSQQLDLHEGYTRFGMSRISCAFCIMSSGEDMTASAACQDNADIYREMVDLEIVSTYAFQGSRWLADVAPGLLSEEKRGAVQEAKEKAAIRQQLEADIPRSILYVKGWPTAIPDDAQARKLARIRQEISDLLGLNAAYLTRESVQARYHELMQRNIEKSAGKGKPYIAHHPSGEQLQFAW</sequence>
<dbReference type="Gene3D" id="3.40.50.620">
    <property type="entry name" value="HUPs"/>
    <property type="match status" value="1"/>
</dbReference>
<dbReference type="Proteomes" id="UP000234329">
    <property type="component" value="Unassembled WGS sequence"/>
</dbReference>
<name>A0A2I1DIY8_9PROT</name>
<dbReference type="SUPFAM" id="SSF52402">
    <property type="entry name" value="Adenine nucleotide alpha hydrolases-like"/>
    <property type="match status" value="1"/>
</dbReference>
<dbReference type="EMBL" id="MXAV01000048">
    <property type="protein sequence ID" value="PKY09838.1"/>
    <property type="molecule type" value="Genomic_DNA"/>
</dbReference>
<dbReference type="InterPro" id="IPR014729">
    <property type="entry name" value="Rossmann-like_a/b/a_fold"/>
</dbReference>
<dbReference type="PANTHER" id="PTHR43196:SF2">
    <property type="entry name" value="PHOSPHOADENOSINE PHOSPHOSULFATE REDUCTASE"/>
    <property type="match status" value="1"/>
</dbReference>
<protein>
    <recommendedName>
        <fullName evidence="1">Phosphoadenosine phosphosulphate reductase domain-containing protein</fullName>
    </recommendedName>
</protein>
<proteinExistence type="predicted"/>
<organism evidence="2 3">
    <name type="scientific">Acidithiobacillus marinus</name>
    <dbReference type="NCBI Taxonomy" id="187490"/>
    <lineage>
        <taxon>Bacteria</taxon>
        <taxon>Pseudomonadati</taxon>
        <taxon>Pseudomonadota</taxon>
        <taxon>Acidithiobacillia</taxon>
        <taxon>Acidithiobacillales</taxon>
        <taxon>Acidithiobacillaceae</taxon>
        <taxon>Acidithiobacillus</taxon>
    </lineage>
</organism>
<dbReference type="InterPro" id="IPR050128">
    <property type="entry name" value="Sulfate_adenylyltrnsfr_sub2"/>
</dbReference>